<accession>A0A6J5CNQ5</accession>
<dbReference type="AlphaFoldDB" id="A0A6J5CNQ5"/>
<proteinExistence type="predicted"/>
<dbReference type="Proteomes" id="UP000494255">
    <property type="component" value="Unassembled WGS sequence"/>
</dbReference>
<dbReference type="RefSeq" id="WP_175054334.1">
    <property type="nucleotide sequence ID" value="NZ_CADIKC010000015.1"/>
</dbReference>
<gene>
    <name evidence="1" type="ORF">LMG24238_06883</name>
</gene>
<reference evidence="1 2" key="1">
    <citation type="submission" date="2020-04" db="EMBL/GenBank/DDBJ databases">
        <authorList>
            <person name="De Canck E."/>
        </authorList>
    </citation>
    <scope>NUCLEOTIDE SEQUENCE [LARGE SCALE GENOMIC DNA]</scope>
    <source>
        <strain evidence="1 2">LMG 24238</strain>
    </source>
</reference>
<name>A0A6J5CNQ5_9BURK</name>
<sequence>MNPQDEADFTTVGQQGGYNVATQSCVNGDCGTFRKFDSTGGIQALALTVEPYWDLGSGWQIGLEAGPALYRSTWTAVATAESDGRFGPAGTQETLTHPPKIQVGALVGAAVAKGPFSVRVNYLYAPIGSWAAKNVPAGIKGEWMLSLNYAF</sequence>
<protein>
    <submittedName>
        <fullName evidence="1">Uncharacterized protein</fullName>
    </submittedName>
</protein>
<evidence type="ECO:0000313" key="1">
    <source>
        <dbReference type="EMBL" id="CAB3742440.1"/>
    </source>
</evidence>
<evidence type="ECO:0000313" key="2">
    <source>
        <dbReference type="Proteomes" id="UP000494255"/>
    </source>
</evidence>
<dbReference type="GeneID" id="97045451"/>
<keyword evidence="2" id="KW-1185">Reference proteome</keyword>
<organism evidence="1 2">
    <name type="scientific">Paraburkholderia sediminicola</name>
    <dbReference type="NCBI Taxonomy" id="458836"/>
    <lineage>
        <taxon>Bacteria</taxon>
        <taxon>Pseudomonadati</taxon>
        <taxon>Pseudomonadota</taxon>
        <taxon>Betaproteobacteria</taxon>
        <taxon>Burkholderiales</taxon>
        <taxon>Burkholderiaceae</taxon>
        <taxon>Paraburkholderia</taxon>
    </lineage>
</organism>
<dbReference type="EMBL" id="CADIKC010000015">
    <property type="protein sequence ID" value="CAB3742440.1"/>
    <property type="molecule type" value="Genomic_DNA"/>
</dbReference>